<gene>
    <name evidence="9" type="ORF">DQ400_18190</name>
</gene>
<dbReference type="RefSeq" id="WP_113271083.1">
    <property type="nucleotide sequence ID" value="NZ_QNTU01000018.1"/>
</dbReference>
<dbReference type="FunFam" id="1.10.3470.10:FF:000001">
    <property type="entry name" value="Vitamin B12 ABC transporter permease BtuC"/>
    <property type="match status" value="1"/>
</dbReference>
<feature type="transmembrane region" description="Helical" evidence="8">
    <location>
        <begin position="24"/>
        <end position="44"/>
    </location>
</feature>
<keyword evidence="10" id="KW-1185">Reference proteome</keyword>
<feature type="transmembrane region" description="Helical" evidence="8">
    <location>
        <begin position="206"/>
        <end position="228"/>
    </location>
</feature>
<dbReference type="PANTHER" id="PTHR30472:SF24">
    <property type="entry name" value="FERRIC ENTEROBACTIN TRANSPORT SYSTEM PERMEASE PROTEIN FEPG"/>
    <property type="match status" value="1"/>
</dbReference>
<comment type="caution">
    <text evidence="9">The sequence shown here is derived from an EMBL/GenBank/DDBJ whole genome shotgun (WGS) entry which is preliminary data.</text>
</comment>
<organism evidence="9 10">
    <name type="scientific">Vreelandella sulfidaeris</name>
    <dbReference type="NCBI Taxonomy" id="115553"/>
    <lineage>
        <taxon>Bacteria</taxon>
        <taxon>Pseudomonadati</taxon>
        <taxon>Pseudomonadota</taxon>
        <taxon>Gammaproteobacteria</taxon>
        <taxon>Oceanospirillales</taxon>
        <taxon>Halomonadaceae</taxon>
        <taxon>Vreelandella</taxon>
    </lineage>
</organism>
<evidence type="ECO:0000256" key="1">
    <source>
        <dbReference type="ARBA" id="ARBA00004651"/>
    </source>
</evidence>
<dbReference type="SUPFAM" id="SSF81345">
    <property type="entry name" value="ABC transporter involved in vitamin B12 uptake, BtuC"/>
    <property type="match status" value="1"/>
</dbReference>
<dbReference type="CDD" id="cd06550">
    <property type="entry name" value="TM_ABC_iron-siderophores_like"/>
    <property type="match status" value="1"/>
</dbReference>
<reference evidence="10" key="1">
    <citation type="submission" date="2018-06" db="EMBL/GenBank/DDBJ databases">
        <title>Whole genome sequencing of four bacterial strains from South Shetland trench revealing bio-synthetic gene clusters.</title>
        <authorList>
            <person name="Abdel-Mageed W.M."/>
            <person name="Lehri B."/>
            <person name="Jarmusch S."/>
            <person name="Miranda K."/>
            <person name="Goodfellow M."/>
            <person name="Jaspars M."/>
            <person name="Karlyshev A.V."/>
        </authorList>
    </citation>
    <scope>NUCLEOTIDE SEQUENCE [LARGE SCALE GENOMIC DNA]</scope>
    <source>
        <strain evidence="10">SST4</strain>
    </source>
</reference>
<keyword evidence="7 8" id="KW-0472">Membrane</keyword>
<evidence type="ECO:0000256" key="6">
    <source>
        <dbReference type="ARBA" id="ARBA00022989"/>
    </source>
</evidence>
<comment type="similarity">
    <text evidence="2">Belongs to the binding-protein-dependent transport system permease family. FecCD subfamily.</text>
</comment>
<proteinExistence type="inferred from homology"/>
<evidence type="ECO:0000313" key="9">
    <source>
        <dbReference type="EMBL" id="RBI65409.1"/>
    </source>
</evidence>
<dbReference type="InterPro" id="IPR000522">
    <property type="entry name" value="ABC_transptr_permease_BtuC"/>
</dbReference>
<dbReference type="OrthoDB" id="9055647at2"/>
<keyword evidence="3" id="KW-0813">Transport</keyword>
<evidence type="ECO:0000256" key="7">
    <source>
        <dbReference type="ARBA" id="ARBA00023136"/>
    </source>
</evidence>
<evidence type="ECO:0000256" key="8">
    <source>
        <dbReference type="SAM" id="Phobius"/>
    </source>
</evidence>
<feature type="transmembrane region" description="Helical" evidence="8">
    <location>
        <begin position="326"/>
        <end position="343"/>
    </location>
</feature>
<dbReference type="Proteomes" id="UP000252204">
    <property type="component" value="Unassembled WGS sequence"/>
</dbReference>
<feature type="transmembrane region" description="Helical" evidence="8">
    <location>
        <begin position="255"/>
        <end position="281"/>
    </location>
</feature>
<dbReference type="GO" id="GO:0033214">
    <property type="term" value="P:siderophore-iron import into cell"/>
    <property type="evidence" value="ECO:0007669"/>
    <property type="project" value="TreeGrafter"/>
</dbReference>
<dbReference type="GO" id="GO:0022857">
    <property type="term" value="F:transmembrane transporter activity"/>
    <property type="evidence" value="ECO:0007669"/>
    <property type="project" value="InterPro"/>
</dbReference>
<dbReference type="Gene3D" id="1.10.3470.10">
    <property type="entry name" value="ABC transporter involved in vitamin B12 uptake, BtuC"/>
    <property type="match status" value="1"/>
</dbReference>
<dbReference type="AlphaFoldDB" id="A0A365TIK8"/>
<dbReference type="InterPro" id="IPR037294">
    <property type="entry name" value="ABC_BtuC-like"/>
</dbReference>
<dbReference type="EMBL" id="QNTU01000018">
    <property type="protein sequence ID" value="RBI65409.1"/>
    <property type="molecule type" value="Genomic_DNA"/>
</dbReference>
<dbReference type="Pfam" id="PF01032">
    <property type="entry name" value="FecCD"/>
    <property type="match status" value="1"/>
</dbReference>
<keyword evidence="6 8" id="KW-1133">Transmembrane helix</keyword>
<name>A0A365TIK8_9GAMM</name>
<accession>A0A365TIK8</accession>
<evidence type="ECO:0000256" key="3">
    <source>
        <dbReference type="ARBA" id="ARBA00022448"/>
    </source>
</evidence>
<evidence type="ECO:0000256" key="2">
    <source>
        <dbReference type="ARBA" id="ARBA00007935"/>
    </source>
</evidence>
<evidence type="ECO:0000313" key="10">
    <source>
        <dbReference type="Proteomes" id="UP000252204"/>
    </source>
</evidence>
<evidence type="ECO:0000256" key="4">
    <source>
        <dbReference type="ARBA" id="ARBA00022475"/>
    </source>
</evidence>
<dbReference type="GO" id="GO:0005886">
    <property type="term" value="C:plasma membrane"/>
    <property type="evidence" value="ECO:0007669"/>
    <property type="project" value="UniProtKB-SubCell"/>
</dbReference>
<dbReference type="PANTHER" id="PTHR30472">
    <property type="entry name" value="FERRIC ENTEROBACTIN TRANSPORT SYSTEM PERMEASE PROTEIN"/>
    <property type="match status" value="1"/>
</dbReference>
<feature type="transmembrane region" description="Helical" evidence="8">
    <location>
        <begin position="105"/>
        <end position="123"/>
    </location>
</feature>
<keyword evidence="5 8" id="KW-0812">Transmembrane</keyword>
<sequence length="349" mass="36019">MTQSSTFTYESDANNESNRLLRSLWLLSLLLAASAFLSLCLGSFPTQPLQVLSALTAPAHCDIAFIIWQLRLPRIVLAILVGAALAMAGAILQSIVRNPLASPDVVGITSGAALAAVLYLTLLSTSLSTLLSIHWLPTAAMLGALVSALLVTSLAWKNGISPSRVVLVGIGLAAAMGAGTTLLIVISEDSAAMTAYVWLTGSLYAAQWGDVMGLLPWLLAATSVALAFSRHADAMALGDQVAEGLGVPILRSRMILLGCSVALAGAAVAFAGGLSFVGLIAPHLAAKLVGRNLARLVPVSALVGALIVVNADLLGRVAFLPKDLPAGIFVAGIGAPFFVYLLHRSRGRV</sequence>
<protein>
    <submittedName>
        <fullName evidence="9">Iron ABC transporter permease</fullName>
    </submittedName>
</protein>
<comment type="subcellular location">
    <subcellularLocation>
        <location evidence="1">Cell membrane</location>
        <topology evidence="1">Multi-pass membrane protein</topology>
    </subcellularLocation>
</comment>
<feature type="transmembrane region" description="Helical" evidence="8">
    <location>
        <begin position="165"/>
        <end position="186"/>
    </location>
</feature>
<feature type="transmembrane region" description="Helical" evidence="8">
    <location>
        <begin position="75"/>
        <end position="93"/>
    </location>
</feature>
<feature type="transmembrane region" description="Helical" evidence="8">
    <location>
        <begin position="135"/>
        <end position="156"/>
    </location>
</feature>
<keyword evidence="4" id="KW-1003">Cell membrane</keyword>
<evidence type="ECO:0000256" key="5">
    <source>
        <dbReference type="ARBA" id="ARBA00022692"/>
    </source>
</evidence>